<comment type="caution">
    <text evidence="2">The sequence shown here is derived from an EMBL/GenBank/DDBJ whole genome shotgun (WGS) entry which is preliminary data.</text>
</comment>
<feature type="compositionally biased region" description="Basic and acidic residues" evidence="1">
    <location>
        <begin position="41"/>
        <end position="51"/>
    </location>
</feature>
<dbReference type="AlphaFoldDB" id="A0A7C8HZJ5"/>
<dbReference type="Proteomes" id="UP000481861">
    <property type="component" value="Unassembled WGS sequence"/>
</dbReference>
<evidence type="ECO:0000313" key="3">
    <source>
        <dbReference type="Proteomes" id="UP000481861"/>
    </source>
</evidence>
<protein>
    <submittedName>
        <fullName evidence="2">Uncharacterized protein</fullName>
    </submittedName>
</protein>
<reference evidence="2 3" key="1">
    <citation type="submission" date="2020-01" db="EMBL/GenBank/DDBJ databases">
        <authorList>
            <consortium name="DOE Joint Genome Institute"/>
            <person name="Haridas S."/>
            <person name="Albert R."/>
            <person name="Binder M."/>
            <person name="Bloem J."/>
            <person name="Labutti K."/>
            <person name="Salamov A."/>
            <person name="Andreopoulos B."/>
            <person name="Baker S.E."/>
            <person name="Barry K."/>
            <person name="Bills G."/>
            <person name="Bluhm B.H."/>
            <person name="Cannon C."/>
            <person name="Castanera R."/>
            <person name="Culley D.E."/>
            <person name="Daum C."/>
            <person name="Ezra D."/>
            <person name="Gonzalez J.B."/>
            <person name="Henrissat B."/>
            <person name="Kuo A."/>
            <person name="Liang C."/>
            <person name="Lipzen A."/>
            <person name="Lutzoni F."/>
            <person name="Magnuson J."/>
            <person name="Mondo S."/>
            <person name="Nolan M."/>
            <person name="Ohm R."/>
            <person name="Pangilinan J."/>
            <person name="Park H.-J.H."/>
            <person name="Ramirez L."/>
            <person name="Alfaro M."/>
            <person name="Sun H."/>
            <person name="Tritt A."/>
            <person name="Yoshinaga Y."/>
            <person name="Zwiers L.-H.L."/>
            <person name="Turgeon B.G."/>
            <person name="Goodwin S.B."/>
            <person name="Spatafora J.W."/>
            <person name="Crous P.W."/>
            <person name="Grigoriev I.V."/>
        </authorList>
    </citation>
    <scope>NUCLEOTIDE SEQUENCE [LARGE SCALE GENOMIC DNA]</scope>
    <source>
        <strain evidence="2 3">CBS 611.86</strain>
    </source>
</reference>
<gene>
    <name evidence="2" type="ORF">BDV95DRAFT_444911</name>
</gene>
<sequence length="59" mass="6733">RLLYRINNEAKVRRSTRSLVIKKAKVMSYKDLDTARAAQASKDKAAAEKGNGKRSRKRK</sequence>
<feature type="non-terminal residue" evidence="2">
    <location>
        <position position="59"/>
    </location>
</feature>
<evidence type="ECO:0000313" key="2">
    <source>
        <dbReference type="EMBL" id="KAF2864626.1"/>
    </source>
</evidence>
<feature type="non-terminal residue" evidence="2">
    <location>
        <position position="1"/>
    </location>
</feature>
<feature type="region of interest" description="Disordered" evidence="1">
    <location>
        <begin position="35"/>
        <end position="59"/>
    </location>
</feature>
<name>A0A7C8HZJ5_9PLEO</name>
<dbReference type="OrthoDB" id="4357141at2759"/>
<evidence type="ECO:0000256" key="1">
    <source>
        <dbReference type="SAM" id="MobiDB-lite"/>
    </source>
</evidence>
<accession>A0A7C8HZJ5</accession>
<proteinExistence type="predicted"/>
<dbReference type="EMBL" id="JAADJZ010000044">
    <property type="protein sequence ID" value="KAF2864626.1"/>
    <property type="molecule type" value="Genomic_DNA"/>
</dbReference>
<keyword evidence="3" id="KW-1185">Reference proteome</keyword>
<organism evidence="2 3">
    <name type="scientific">Massariosphaeria phaeospora</name>
    <dbReference type="NCBI Taxonomy" id="100035"/>
    <lineage>
        <taxon>Eukaryota</taxon>
        <taxon>Fungi</taxon>
        <taxon>Dikarya</taxon>
        <taxon>Ascomycota</taxon>
        <taxon>Pezizomycotina</taxon>
        <taxon>Dothideomycetes</taxon>
        <taxon>Pleosporomycetidae</taxon>
        <taxon>Pleosporales</taxon>
        <taxon>Pleosporales incertae sedis</taxon>
        <taxon>Massariosphaeria</taxon>
    </lineage>
</organism>